<name>A0A853FUU3_9BURK</name>
<sequence>MVIVLATTGPANTAVAQARTPALAPNADLTSSVQAGPGPAGFIPAAAAKPVPADEAPLFKDEAPPEGGWKGLARLLEAATPDIDTSIPLTASQITDRISQMLDQGRNQEALEAIEKRRAQLARQNTLGADVQLLFLHGRALSALGRRAEAIAVYQDMTTLYPELPEPWNNLAAEYVKQGRLELARDALSMALAANPGYAAAQANMGEVQLMLARQSFQEAARMGAQGAKARAQKADALLKQ</sequence>
<keyword evidence="3" id="KW-1185">Reference proteome</keyword>
<keyword evidence="1" id="KW-0802">TPR repeat</keyword>
<feature type="repeat" description="TPR" evidence="1">
    <location>
        <begin position="165"/>
        <end position="198"/>
    </location>
</feature>
<dbReference type="InterPro" id="IPR019734">
    <property type="entry name" value="TPR_rpt"/>
</dbReference>
<reference evidence="2 3" key="1">
    <citation type="submission" date="2020-07" db="EMBL/GenBank/DDBJ databases">
        <title>Taxonomic revisions and descriptions of new bacterial species based on genomic comparisons in the high-G+C-content subgroup of the family Alcaligenaceae.</title>
        <authorList>
            <person name="Szabo A."/>
            <person name="Felfoldi T."/>
        </authorList>
    </citation>
    <scope>NUCLEOTIDE SEQUENCE [LARGE SCALE GENOMIC DNA]</scope>
    <source>
        <strain evidence="2 3">LMG 24012</strain>
    </source>
</reference>
<dbReference type="SUPFAM" id="SSF48452">
    <property type="entry name" value="TPR-like"/>
    <property type="match status" value="1"/>
</dbReference>
<dbReference type="PROSITE" id="PS50005">
    <property type="entry name" value="TPR"/>
    <property type="match status" value="1"/>
</dbReference>
<evidence type="ECO:0000313" key="3">
    <source>
        <dbReference type="Proteomes" id="UP000559809"/>
    </source>
</evidence>
<evidence type="ECO:0000313" key="2">
    <source>
        <dbReference type="EMBL" id="NYT48518.1"/>
    </source>
</evidence>
<dbReference type="Gene3D" id="1.25.40.10">
    <property type="entry name" value="Tetratricopeptide repeat domain"/>
    <property type="match status" value="1"/>
</dbReference>
<gene>
    <name evidence="2" type="ORF">H0A72_04260</name>
</gene>
<dbReference type="Proteomes" id="UP000559809">
    <property type="component" value="Unassembled WGS sequence"/>
</dbReference>
<dbReference type="AlphaFoldDB" id="A0A853FUU3"/>
<dbReference type="SMART" id="SM00028">
    <property type="entry name" value="TPR"/>
    <property type="match status" value="2"/>
</dbReference>
<protein>
    <submittedName>
        <fullName evidence="2">Tetratricopeptide repeat protein</fullName>
    </submittedName>
</protein>
<dbReference type="Pfam" id="PF13181">
    <property type="entry name" value="TPR_8"/>
    <property type="match status" value="1"/>
</dbReference>
<evidence type="ECO:0000256" key="1">
    <source>
        <dbReference type="PROSITE-ProRule" id="PRU00339"/>
    </source>
</evidence>
<comment type="caution">
    <text evidence="2">The sequence shown here is derived from an EMBL/GenBank/DDBJ whole genome shotgun (WGS) entry which is preliminary data.</text>
</comment>
<dbReference type="InterPro" id="IPR011990">
    <property type="entry name" value="TPR-like_helical_dom_sf"/>
</dbReference>
<dbReference type="EMBL" id="JACCEM010000002">
    <property type="protein sequence ID" value="NYT48518.1"/>
    <property type="molecule type" value="Genomic_DNA"/>
</dbReference>
<proteinExistence type="predicted"/>
<accession>A0A853FUU3</accession>
<organism evidence="2 3">
    <name type="scientific">Parapusillimonas granuli</name>
    <dbReference type="NCBI Taxonomy" id="380911"/>
    <lineage>
        <taxon>Bacteria</taxon>
        <taxon>Pseudomonadati</taxon>
        <taxon>Pseudomonadota</taxon>
        <taxon>Betaproteobacteria</taxon>
        <taxon>Burkholderiales</taxon>
        <taxon>Alcaligenaceae</taxon>
        <taxon>Parapusillimonas</taxon>
    </lineage>
</organism>